<evidence type="ECO:0000256" key="7">
    <source>
        <dbReference type="HAMAP-Rule" id="MF_00083"/>
    </source>
</evidence>
<organism evidence="10 11">
    <name type="scientific">Campylobacter novaezeelandiae</name>
    <dbReference type="NCBI Taxonomy" id="2267891"/>
    <lineage>
        <taxon>Bacteria</taxon>
        <taxon>Pseudomonadati</taxon>
        <taxon>Campylobacterota</taxon>
        <taxon>Epsilonproteobacteria</taxon>
        <taxon>Campylobacterales</taxon>
        <taxon>Campylobacteraceae</taxon>
        <taxon>Campylobacter</taxon>
    </lineage>
</organism>
<dbReference type="GO" id="GO:0006515">
    <property type="term" value="P:protein quality control for misfolded or incompletely synthesized proteins"/>
    <property type="evidence" value="ECO:0007669"/>
    <property type="project" value="UniProtKB-UniRule"/>
</dbReference>
<dbReference type="GO" id="GO:0004045">
    <property type="term" value="F:peptidyl-tRNA hydrolase activity"/>
    <property type="evidence" value="ECO:0007669"/>
    <property type="project" value="UniProtKB-UniRule"/>
</dbReference>
<comment type="similarity">
    <text evidence="5 7 9">Belongs to the PTH family.</text>
</comment>
<reference evidence="10 11" key="1">
    <citation type="submission" date="2018-07" db="EMBL/GenBank/DDBJ databases">
        <title>Campylobacter zealandensis sp. nov., isolated from birds and water in New Zealand.</title>
        <authorList>
            <person name="Wilkinson D.A."/>
            <person name="Biggs P.J."/>
            <person name="French N.P."/>
            <person name="Midwinter A.C."/>
        </authorList>
    </citation>
    <scope>NUCLEOTIDE SEQUENCE [LARGE SCALE GENOMIC DNA]</scope>
    <source>
        <strain evidence="10 11">B423b</strain>
    </source>
</reference>
<evidence type="ECO:0000256" key="1">
    <source>
        <dbReference type="ARBA" id="ARBA00013260"/>
    </source>
</evidence>
<comment type="subcellular location">
    <subcellularLocation>
        <location evidence="7">Cytoplasm</location>
    </subcellularLocation>
</comment>
<keyword evidence="4 7" id="KW-0694">RNA-binding</keyword>
<sequence length="181" mass="20523">MILVVGLGNIGDTYKDTRHNVGFMLVDLILKNYNFLQITNAKFKGELYKINSSLFLKPNTYMNHSGLSVKAVKDFYKCQRIIVIHDDIDLKLGALKFKKAGSSGGHNGLKSIDEYCSNDYERVRIGIGRSNNIKEFVLSKFNEDEKIILDKVLDRAKDALFELINSNDITHIASKYSLKVL</sequence>
<feature type="binding site" evidence="7">
    <location>
        <position position="63"/>
    </location>
    <ligand>
        <name>tRNA</name>
        <dbReference type="ChEBI" id="CHEBI:17843"/>
    </ligand>
</feature>
<keyword evidence="3 7" id="KW-0378">Hydrolase</keyword>
<keyword evidence="2 7" id="KW-0820">tRNA-binding</keyword>
<evidence type="ECO:0000256" key="2">
    <source>
        <dbReference type="ARBA" id="ARBA00022555"/>
    </source>
</evidence>
<dbReference type="GO" id="GO:0000049">
    <property type="term" value="F:tRNA binding"/>
    <property type="evidence" value="ECO:0007669"/>
    <property type="project" value="UniProtKB-UniRule"/>
</dbReference>
<dbReference type="Pfam" id="PF01195">
    <property type="entry name" value="Pept_tRNA_hydro"/>
    <property type="match status" value="1"/>
</dbReference>
<comment type="caution">
    <text evidence="10">The sequence shown here is derived from an EMBL/GenBank/DDBJ whole genome shotgun (WGS) entry which is preliminary data.</text>
</comment>
<dbReference type="PANTHER" id="PTHR17224">
    <property type="entry name" value="PEPTIDYL-TRNA HYDROLASE"/>
    <property type="match status" value="1"/>
</dbReference>
<evidence type="ECO:0000256" key="9">
    <source>
        <dbReference type="RuleBase" id="RU004320"/>
    </source>
</evidence>
<gene>
    <name evidence="7" type="primary">pth</name>
    <name evidence="10" type="ORF">DU473_02700</name>
</gene>
<dbReference type="SUPFAM" id="SSF53178">
    <property type="entry name" value="Peptidyl-tRNA hydrolase-like"/>
    <property type="match status" value="1"/>
</dbReference>
<dbReference type="GO" id="GO:0005737">
    <property type="term" value="C:cytoplasm"/>
    <property type="evidence" value="ECO:0007669"/>
    <property type="project" value="UniProtKB-SubCell"/>
</dbReference>
<evidence type="ECO:0000256" key="4">
    <source>
        <dbReference type="ARBA" id="ARBA00022884"/>
    </source>
</evidence>
<dbReference type="InterPro" id="IPR001328">
    <property type="entry name" value="Pept_tRNA_hydro"/>
</dbReference>
<comment type="function">
    <text evidence="7">Catalyzes the release of premature peptidyl moieties from peptidyl-tRNA molecules trapped in stalled 50S ribosomal subunits, and thus maintains levels of free tRNAs and 50S ribosomes.</text>
</comment>
<evidence type="ECO:0000313" key="11">
    <source>
        <dbReference type="Proteomes" id="UP000292583"/>
    </source>
</evidence>
<evidence type="ECO:0000256" key="8">
    <source>
        <dbReference type="RuleBase" id="RU000673"/>
    </source>
</evidence>
<accession>A0A4Q9JVW2</accession>
<dbReference type="AlphaFoldDB" id="A0A4Q9JVW2"/>
<comment type="catalytic activity">
    <reaction evidence="7 8">
        <text>an N-acyl-L-alpha-aminoacyl-tRNA + H2O = an N-acyl-L-amino acid + a tRNA + H(+)</text>
        <dbReference type="Rhea" id="RHEA:54448"/>
        <dbReference type="Rhea" id="RHEA-COMP:10123"/>
        <dbReference type="Rhea" id="RHEA-COMP:13883"/>
        <dbReference type="ChEBI" id="CHEBI:15377"/>
        <dbReference type="ChEBI" id="CHEBI:15378"/>
        <dbReference type="ChEBI" id="CHEBI:59874"/>
        <dbReference type="ChEBI" id="CHEBI:78442"/>
        <dbReference type="ChEBI" id="CHEBI:138191"/>
        <dbReference type="EC" id="3.1.1.29"/>
    </reaction>
</comment>
<evidence type="ECO:0000256" key="6">
    <source>
        <dbReference type="ARBA" id="ARBA00050038"/>
    </source>
</evidence>
<dbReference type="OrthoDB" id="9800507at2"/>
<proteinExistence type="inferred from homology"/>
<dbReference type="InterPro" id="IPR018171">
    <property type="entry name" value="Pept_tRNA_hydro_CS"/>
</dbReference>
<protein>
    <recommendedName>
        <fullName evidence="6 7">Peptidyl-tRNA hydrolase</fullName>
        <shortName evidence="7">Pth</shortName>
        <ecNumber evidence="1 7">3.1.1.29</ecNumber>
    </recommendedName>
</protein>
<evidence type="ECO:0000313" key="10">
    <source>
        <dbReference type="EMBL" id="TBR81805.1"/>
    </source>
</evidence>
<keyword evidence="11" id="KW-1185">Reference proteome</keyword>
<evidence type="ECO:0000256" key="3">
    <source>
        <dbReference type="ARBA" id="ARBA00022801"/>
    </source>
</evidence>
<comment type="function">
    <text evidence="7">Hydrolyzes ribosome-free peptidyl-tRNAs (with 1 or more amino acids incorporated), which drop off the ribosome during protein synthesis, or as a result of ribosome stalling.</text>
</comment>
<feature type="site" description="Discriminates between blocked and unblocked aminoacyl-tRNA" evidence="7">
    <location>
        <position position="9"/>
    </location>
</feature>
<feature type="binding site" evidence="7">
    <location>
        <position position="14"/>
    </location>
    <ligand>
        <name>tRNA</name>
        <dbReference type="ChEBI" id="CHEBI:17843"/>
    </ligand>
</feature>
<dbReference type="InterPro" id="IPR036416">
    <property type="entry name" value="Pept_tRNA_hydro_sf"/>
</dbReference>
<dbReference type="PROSITE" id="PS01195">
    <property type="entry name" value="PEPT_TRNA_HYDROL_1"/>
    <property type="match status" value="1"/>
</dbReference>
<name>A0A4Q9JVW2_9BACT</name>
<dbReference type="Proteomes" id="UP000292583">
    <property type="component" value="Unassembled WGS sequence"/>
</dbReference>
<dbReference type="FunFam" id="3.40.50.1470:FF:000001">
    <property type="entry name" value="Peptidyl-tRNA hydrolase"/>
    <property type="match status" value="1"/>
</dbReference>
<dbReference type="CDD" id="cd00462">
    <property type="entry name" value="PTH"/>
    <property type="match status" value="1"/>
</dbReference>
<feature type="site" description="Stabilizes the basic form of H active site to accept a proton" evidence="7">
    <location>
        <position position="86"/>
    </location>
</feature>
<dbReference type="RefSeq" id="WP_131165658.1">
    <property type="nucleotide sequence ID" value="NZ_QPGP01000002.1"/>
</dbReference>
<dbReference type="PANTHER" id="PTHR17224:SF1">
    <property type="entry name" value="PEPTIDYL-TRNA HYDROLASE"/>
    <property type="match status" value="1"/>
</dbReference>
<dbReference type="NCBIfam" id="TIGR00447">
    <property type="entry name" value="pth"/>
    <property type="match status" value="1"/>
</dbReference>
<feature type="binding site" evidence="7">
    <location>
        <position position="107"/>
    </location>
    <ligand>
        <name>tRNA</name>
        <dbReference type="ChEBI" id="CHEBI:17843"/>
    </ligand>
</feature>
<dbReference type="GO" id="GO:0072344">
    <property type="term" value="P:rescue of stalled ribosome"/>
    <property type="evidence" value="ECO:0007669"/>
    <property type="project" value="UniProtKB-UniRule"/>
</dbReference>
<feature type="active site" description="Proton acceptor" evidence="7">
    <location>
        <position position="19"/>
    </location>
</feature>
<keyword evidence="7" id="KW-0963">Cytoplasm</keyword>
<dbReference type="Gene3D" id="3.40.50.1470">
    <property type="entry name" value="Peptidyl-tRNA hydrolase"/>
    <property type="match status" value="1"/>
</dbReference>
<feature type="binding site" evidence="7">
    <location>
        <position position="61"/>
    </location>
    <ligand>
        <name>tRNA</name>
        <dbReference type="ChEBI" id="CHEBI:17843"/>
    </ligand>
</feature>
<comment type="subunit">
    <text evidence="7">Monomer.</text>
</comment>
<dbReference type="EMBL" id="QPGR01000003">
    <property type="protein sequence ID" value="TBR81805.1"/>
    <property type="molecule type" value="Genomic_DNA"/>
</dbReference>
<dbReference type="PROSITE" id="PS01196">
    <property type="entry name" value="PEPT_TRNA_HYDROL_2"/>
    <property type="match status" value="1"/>
</dbReference>
<evidence type="ECO:0000256" key="5">
    <source>
        <dbReference type="ARBA" id="ARBA00038063"/>
    </source>
</evidence>
<dbReference type="EC" id="3.1.1.29" evidence="1 7"/>
<dbReference type="HAMAP" id="MF_00083">
    <property type="entry name" value="Pept_tRNA_hydro_bact"/>
    <property type="match status" value="1"/>
</dbReference>